<feature type="compositionally biased region" description="Basic and acidic residues" evidence="7">
    <location>
        <begin position="125"/>
        <end position="142"/>
    </location>
</feature>
<dbReference type="GO" id="GO:0030490">
    <property type="term" value="P:maturation of SSU-rRNA"/>
    <property type="evidence" value="ECO:0007669"/>
    <property type="project" value="TreeGrafter"/>
</dbReference>
<dbReference type="VEuPathDB" id="CryptoDB:Vbra_7043"/>
<evidence type="ECO:0000256" key="7">
    <source>
        <dbReference type="SAM" id="MobiDB-lite"/>
    </source>
</evidence>
<protein>
    <recommendedName>
        <fullName evidence="10">Nucleolar protein 14</fullName>
    </recommendedName>
</protein>
<comment type="subcellular location">
    <subcellularLocation>
        <location evidence="1">Nucleus</location>
        <location evidence="1">Nucleolus</location>
    </subcellularLocation>
</comment>
<dbReference type="AlphaFoldDB" id="A0A0G4ED59"/>
<evidence type="ECO:0000256" key="5">
    <source>
        <dbReference type="ARBA" id="ARBA00023242"/>
    </source>
</evidence>
<keyword evidence="9" id="KW-1185">Reference proteome</keyword>
<keyword evidence="5" id="KW-0539">Nucleus</keyword>
<dbReference type="Pfam" id="PF04147">
    <property type="entry name" value="Nop14"/>
    <property type="match status" value="1"/>
</dbReference>
<evidence type="ECO:0000256" key="6">
    <source>
        <dbReference type="ARBA" id="ARBA00024695"/>
    </source>
</evidence>
<feature type="region of interest" description="Disordered" evidence="7">
    <location>
        <begin position="85"/>
        <end position="109"/>
    </location>
</feature>
<name>A0A0G4ED59_VITBC</name>
<feature type="compositionally biased region" description="Basic and acidic residues" evidence="7">
    <location>
        <begin position="85"/>
        <end position="99"/>
    </location>
</feature>
<dbReference type="PANTHER" id="PTHR23183">
    <property type="entry name" value="NOP14"/>
    <property type="match status" value="1"/>
</dbReference>
<evidence type="ECO:0000256" key="2">
    <source>
        <dbReference type="ARBA" id="ARBA00007466"/>
    </source>
</evidence>
<evidence type="ECO:0008006" key="10">
    <source>
        <dbReference type="Google" id="ProtNLM"/>
    </source>
</evidence>
<dbReference type="EMBL" id="CDMY01000153">
    <property type="protein sequence ID" value="CEL93285.1"/>
    <property type="molecule type" value="Genomic_DNA"/>
</dbReference>
<evidence type="ECO:0000256" key="1">
    <source>
        <dbReference type="ARBA" id="ARBA00004604"/>
    </source>
</evidence>
<dbReference type="Proteomes" id="UP000041254">
    <property type="component" value="Unassembled WGS sequence"/>
</dbReference>
<sequence>MHSKVEVLKEFKRGKKDDGFGETRRVFQRTRLLKGRPGLPAGVQEAEDLLFPEEKQNAEAQQDDAVHSFDLEWKQLSQDLDSHDQWAGKRRKTSVENAHRNGSIEPTCPGYDRLTRELLYEKRAPARERLKTSGELARERSLQLEQQSRRAAAGTEEPPDDYVSDMEHFLSTPSATHAAPTSPDLLGTAAARHPSSLQIDGMPEDDAARQLGMADPEMAEMRGDGEVADLLSCGYPTSACNVQQTLSNRSLSEVTACLQRLIRGSSLLTDKADGKKAFLQSLIESIIDGWAACGSAGWSQNLKSYQASLCDLAAELGNEADETIRHLMHGCVSYDIPPDDSSEANHTTRSTGGFRLLRLIKVVDVLLDLTGVSEKEAKYRGSLLSLQIDVLETAAWRLFGWTSDDPRGNLGVAPSIRPAKLASALSILSLLCSLLKRSRRCSPLFCALTMATVSMLADRRRSSPSDATLCQRTHHLQALLIEGLRAETGGGVAVDALVDHIVMASLMCDPDMVAGDLADSLSSCRLEGQAFPLSLQFSRKKGIRLLDPSFGDPSDTHGTMRRDGRQSEVDWLKRQSKADKRFLNRKIRREREFLSVLSSKAEKRRHSHLAKRERSIHADLERERGMVTALRTRAVAFKGGSVHQKKKGRSA</sequence>
<organism evidence="8 9">
    <name type="scientific">Vitrella brassicaformis (strain CCMP3155)</name>
    <dbReference type="NCBI Taxonomy" id="1169540"/>
    <lineage>
        <taxon>Eukaryota</taxon>
        <taxon>Sar</taxon>
        <taxon>Alveolata</taxon>
        <taxon>Colpodellida</taxon>
        <taxon>Vitrellaceae</taxon>
        <taxon>Vitrella</taxon>
    </lineage>
</organism>
<dbReference type="InParanoid" id="A0A0G4ED59"/>
<evidence type="ECO:0000256" key="4">
    <source>
        <dbReference type="ARBA" id="ARBA00022552"/>
    </source>
</evidence>
<dbReference type="GO" id="GO:0030692">
    <property type="term" value="C:Noc4p-Nop14p complex"/>
    <property type="evidence" value="ECO:0007669"/>
    <property type="project" value="TreeGrafter"/>
</dbReference>
<comment type="similarity">
    <text evidence="2">Belongs to the NOP14 family.</text>
</comment>
<comment type="function">
    <text evidence="6">Involved in nucleolar processing of pre-18S ribosomal RNA. Has a role in the nuclear export of 40S pre-ribosomal subunit to the cytoplasm.</text>
</comment>
<dbReference type="OrthoDB" id="441771at2759"/>
<keyword evidence="3" id="KW-0690">Ribosome biogenesis</keyword>
<evidence type="ECO:0000256" key="3">
    <source>
        <dbReference type="ARBA" id="ARBA00022517"/>
    </source>
</evidence>
<gene>
    <name evidence="8" type="ORF">Vbra_7043</name>
</gene>
<keyword evidence="4" id="KW-0698">rRNA processing</keyword>
<evidence type="ECO:0000313" key="8">
    <source>
        <dbReference type="EMBL" id="CEL93285.1"/>
    </source>
</evidence>
<proteinExistence type="inferred from homology"/>
<dbReference type="GO" id="GO:0032040">
    <property type="term" value="C:small-subunit processome"/>
    <property type="evidence" value="ECO:0007669"/>
    <property type="project" value="InterPro"/>
</dbReference>
<feature type="region of interest" description="Disordered" evidence="7">
    <location>
        <begin position="125"/>
        <end position="166"/>
    </location>
</feature>
<dbReference type="PANTHER" id="PTHR23183:SF0">
    <property type="entry name" value="NUCLEOLAR PROTEIN 14"/>
    <property type="match status" value="1"/>
</dbReference>
<evidence type="ECO:0000313" key="9">
    <source>
        <dbReference type="Proteomes" id="UP000041254"/>
    </source>
</evidence>
<dbReference type="InterPro" id="IPR007276">
    <property type="entry name" value="Nop14"/>
</dbReference>
<accession>A0A0G4ED59</accession>
<reference evidence="8 9" key="1">
    <citation type="submission" date="2014-11" db="EMBL/GenBank/DDBJ databases">
        <authorList>
            <person name="Zhu J."/>
            <person name="Qi W."/>
            <person name="Song R."/>
        </authorList>
    </citation>
    <scope>NUCLEOTIDE SEQUENCE [LARGE SCALE GENOMIC DNA]</scope>
</reference>